<organism evidence="9 10">
    <name type="scientific">Virgibacillus dokdonensis</name>
    <dbReference type="NCBI Taxonomy" id="302167"/>
    <lineage>
        <taxon>Bacteria</taxon>
        <taxon>Bacillati</taxon>
        <taxon>Bacillota</taxon>
        <taxon>Bacilli</taxon>
        <taxon>Bacillales</taxon>
        <taxon>Bacillaceae</taxon>
        <taxon>Virgibacillus</taxon>
    </lineage>
</organism>
<keyword evidence="3" id="KW-0902">Two-component regulatory system</keyword>
<feature type="modified residue" description="4-aspartylphosphate" evidence="7">
    <location>
        <position position="59"/>
    </location>
</feature>
<keyword evidence="4" id="KW-0805">Transcription regulation</keyword>
<dbReference type="Pfam" id="PF03704">
    <property type="entry name" value="BTAD"/>
    <property type="match status" value="1"/>
</dbReference>
<evidence type="ECO:0000256" key="1">
    <source>
        <dbReference type="ARBA" id="ARBA00004496"/>
    </source>
</evidence>
<reference evidence="9 10" key="1">
    <citation type="submission" date="2017-05" db="EMBL/GenBank/DDBJ databases">
        <title>Virgibacillus sp. AK90 isolated from a saltern of Kakinada, India.</title>
        <authorList>
            <person name="Gupta V."/>
            <person name="Sidhu C."/>
            <person name="Korpole S."/>
            <person name="Pinnaka A.K."/>
        </authorList>
    </citation>
    <scope>NUCLEOTIDE SEQUENCE [LARGE SCALE GENOMIC DNA]</scope>
    <source>
        <strain evidence="9 10">AK90</strain>
    </source>
</reference>
<evidence type="ECO:0000313" key="10">
    <source>
        <dbReference type="Proteomes" id="UP000256488"/>
    </source>
</evidence>
<comment type="subcellular location">
    <subcellularLocation>
        <location evidence="1">Cytoplasm</location>
    </subcellularLocation>
</comment>
<keyword evidence="6" id="KW-0804">Transcription</keyword>
<dbReference type="PANTHER" id="PTHR35807:SF2">
    <property type="entry name" value="TRANSCRIPTIONAL ACTIVATOR DOMAIN"/>
    <property type="match status" value="1"/>
</dbReference>
<dbReference type="EMBL" id="NFZX01000019">
    <property type="protein sequence ID" value="RFA34740.1"/>
    <property type="molecule type" value="Genomic_DNA"/>
</dbReference>
<feature type="domain" description="Response regulatory" evidence="8">
    <location>
        <begin position="8"/>
        <end position="122"/>
    </location>
</feature>
<sequence length="385" mass="45264">MDGGIIMKAIIVDDEQSALDYLEQQLKKISEMYVIGKLTNPIHAHKTILKEDVDVIFLDIGLPEMNGIRLAEKVLKDKPNLLIVFVTAYDKYAVKAFELNAIDYLVKPIPADRLKKTVERIESHNNLQSSTMEKTSPLYVNVLGQFSVESVKGKREFVAWRTKKAAELFLYLLHHRGKMVRKSFLIELLWPDLALERANSLLYTTIYYVRKTLRMYYRHLRLQNVSDGYVLETENIILDFEEWKEQIKTLPPLNETTVNNYTQVLFLYRGAYLQGYDFWWAESERYYWEQIWLTKALEVAAFYQKNQNISEAKLWYNYICKIMPETESAHFALMKIYALENNPAYVHQQYESLKSYLKTEVGVLPNNDIVGWYNSWKSGKKVFSH</sequence>
<evidence type="ECO:0000256" key="3">
    <source>
        <dbReference type="ARBA" id="ARBA00023012"/>
    </source>
</evidence>
<gene>
    <name evidence="9" type="ORF">CAI16_10155</name>
</gene>
<dbReference type="Gene3D" id="3.40.50.2300">
    <property type="match status" value="1"/>
</dbReference>
<dbReference type="InterPro" id="IPR011990">
    <property type="entry name" value="TPR-like_helical_dom_sf"/>
</dbReference>
<dbReference type="InterPro" id="IPR036388">
    <property type="entry name" value="WH-like_DNA-bd_sf"/>
</dbReference>
<dbReference type="InterPro" id="IPR051677">
    <property type="entry name" value="AfsR-DnrI-RedD_regulator"/>
</dbReference>
<evidence type="ECO:0000256" key="2">
    <source>
        <dbReference type="ARBA" id="ARBA00005820"/>
    </source>
</evidence>
<proteinExistence type="inferred from homology"/>
<dbReference type="Pfam" id="PF00072">
    <property type="entry name" value="Response_reg"/>
    <property type="match status" value="1"/>
</dbReference>
<dbReference type="GO" id="GO:0000160">
    <property type="term" value="P:phosphorelay signal transduction system"/>
    <property type="evidence" value="ECO:0007669"/>
    <property type="project" value="UniProtKB-KW"/>
</dbReference>
<dbReference type="AlphaFoldDB" id="A0A3E0WP37"/>
<dbReference type="Proteomes" id="UP000256488">
    <property type="component" value="Unassembled WGS sequence"/>
</dbReference>
<dbReference type="InterPro" id="IPR001867">
    <property type="entry name" value="OmpR/PhoB-type_DNA-bd"/>
</dbReference>
<evidence type="ECO:0000256" key="5">
    <source>
        <dbReference type="ARBA" id="ARBA00023125"/>
    </source>
</evidence>
<accession>A0A3E0WP37</accession>
<comment type="similarity">
    <text evidence="2">Belongs to the AfsR/DnrI/RedD regulatory family.</text>
</comment>
<evidence type="ECO:0000256" key="6">
    <source>
        <dbReference type="ARBA" id="ARBA00023163"/>
    </source>
</evidence>
<dbReference type="Gene3D" id="1.25.40.10">
    <property type="entry name" value="Tetratricopeptide repeat domain"/>
    <property type="match status" value="1"/>
</dbReference>
<evidence type="ECO:0000256" key="4">
    <source>
        <dbReference type="ARBA" id="ARBA00023015"/>
    </source>
</evidence>
<dbReference type="SMART" id="SM01043">
    <property type="entry name" value="BTAD"/>
    <property type="match status" value="1"/>
</dbReference>
<evidence type="ECO:0000313" key="9">
    <source>
        <dbReference type="EMBL" id="RFA34740.1"/>
    </source>
</evidence>
<dbReference type="PANTHER" id="PTHR35807">
    <property type="entry name" value="TRANSCRIPTIONAL REGULATOR REDD-RELATED"/>
    <property type="match status" value="1"/>
</dbReference>
<dbReference type="SMART" id="SM00448">
    <property type="entry name" value="REC"/>
    <property type="match status" value="1"/>
</dbReference>
<dbReference type="InterPro" id="IPR011006">
    <property type="entry name" value="CheY-like_superfamily"/>
</dbReference>
<evidence type="ECO:0000256" key="7">
    <source>
        <dbReference type="PROSITE-ProRule" id="PRU00169"/>
    </source>
</evidence>
<dbReference type="Gene3D" id="1.10.10.10">
    <property type="entry name" value="Winged helix-like DNA-binding domain superfamily/Winged helix DNA-binding domain"/>
    <property type="match status" value="1"/>
</dbReference>
<dbReference type="GO" id="GO:0003677">
    <property type="term" value="F:DNA binding"/>
    <property type="evidence" value="ECO:0007669"/>
    <property type="project" value="UniProtKB-KW"/>
</dbReference>
<keyword evidence="5" id="KW-0238">DNA-binding</keyword>
<name>A0A3E0WP37_9BACI</name>
<keyword evidence="7" id="KW-0597">Phosphoprotein</keyword>
<dbReference type="PROSITE" id="PS50110">
    <property type="entry name" value="RESPONSE_REGULATORY"/>
    <property type="match status" value="1"/>
</dbReference>
<dbReference type="InterPro" id="IPR001789">
    <property type="entry name" value="Sig_transdc_resp-reg_receiver"/>
</dbReference>
<dbReference type="InterPro" id="IPR016032">
    <property type="entry name" value="Sig_transdc_resp-reg_C-effctor"/>
</dbReference>
<dbReference type="InterPro" id="IPR005158">
    <property type="entry name" value="BTAD"/>
</dbReference>
<dbReference type="GO" id="GO:0005737">
    <property type="term" value="C:cytoplasm"/>
    <property type="evidence" value="ECO:0007669"/>
    <property type="project" value="UniProtKB-SubCell"/>
</dbReference>
<comment type="caution">
    <text evidence="9">The sequence shown here is derived from an EMBL/GenBank/DDBJ whole genome shotgun (WGS) entry which is preliminary data.</text>
</comment>
<dbReference type="SUPFAM" id="SSF46894">
    <property type="entry name" value="C-terminal effector domain of the bipartite response regulators"/>
    <property type="match status" value="1"/>
</dbReference>
<dbReference type="GO" id="GO:0006355">
    <property type="term" value="P:regulation of DNA-templated transcription"/>
    <property type="evidence" value="ECO:0007669"/>
    <property type="project" value="InterPro"/>
</dbReference>
<evidence type="ECO:0000259" key="8">
    <source>
        <dbReference type="PROSITE" id="PS50110"/>
    </source>
</evidence>
<dbReference type="SMART" id="SM00862">
    <property type="entry name" value="Trans_reg_C"/>
    <property type="match status" value="1"/>
</dbReference>
<protein>
    <recommendedName>
        <fullName evidence="8">Response regulatory domain-containing protein</fullName>
    </recommendedName>
</protein>
<dbReference type="SUPFAM" id="SSF52172">
    <property type="entry name" value="CheY-like"/>
    <property type="match status" value="1"/>
</dbReference>
<dbReference type="SUPFAM" id="SSF48452">
    <property type="entry name" value="TPR-like"/>
    <property type="match status" value="1"/>
</dbReference>